<evidence type="ECO:0000313" key="1">
    <source>
        <dbReference type="EMBL" id="GCL65639.1"/>
    </source>
</evidence>
<protein>
    <submittedName>
        <fullName evidence="1">Uncharacterized protein</fullName>
    </submittedName>
</protein>
<comment type="caution">
    <text evidence="1">The sequence shown here is derived from an EMBL/GenBank/DDBJ whole genome shotgun (WGS) entry which is preliminary data.</text>
</comment>
<gene>
    <name evidence="1" type="ORF">AQPW35_47200</name>
</gene>
<dbReference type="Proteomes" id="UP000301751">
    <property type="component" value="Unassembled WGS sequence"/>
</dbReference>
<proteinExistence type="predicted"/>
<name>A0A480AVB5_9BURK</name>
<sequence>MDGFNSTFSHRGQHHGQRQVPTDVCADILWLRVGFSTRFDAVGVAHWHRRLRTFLSGCGLTAAIAVERIAIFPVGAAITSFDRGLVIGWLTAQPEVVFVHIDRRSNGDHAPFEHTGRLHGQDA</sequence>
<dbReference type="RefSeq" id="WP_137735338.1">
    <property type="nucleotide sequence ID" value="NZ_BJCL01000018.1"/>
</dbReference>
<keyword evidence="2" id="KW-1185">Reference proteome</keyword>
<dbReference type="AlphaFoldDB" id="A0A480AVB5"/>
<reference evidence="2" key="1">
    <citation type="submission" date="2019-03" db="EMBL/GenBank/DDBJ databases">
        <title>Aquabacterium pictum sp.nov., the first bacteriochlorophyll a-containing freshwater bacterium in the genus Aquabacterium of the class Betaproteobacteria.</title>
        <authorList>
            <person name="Hirose S."/>
            <person name="Tank M."/>
            <person name="Hara E."/>
            <person name="Tamaki H."/>
            <person name="Takaichi S."/>
            <person name="Haruta S."/>
            <person name="Hanada S."/>
        </authorList>
    </citation>
    <scope>NUCLEOTIDE SEQUENCE [LARGE SCALE GENOMIC DNA]</scope>
    <source>
        <strain evidence="2">W35</strain>
    </source>
</reference>
<dbReference type="EMBL" id="BJCL01000018">
    <property type="protein sequence ID" value="GCL65639.1"/>
    <property type="molecule type" value="Genomic_DNA"/>
</dbReference>
<organism evidence="1 2">
    <name type="scientific">Pseudaquabacterium pictum</name>
    <dbReference type="NCBI Taxonomy" id="2315236"/>
    <lineage>
        <taxon>Bacteria</taxon>
        <taxon>Pseudomonadati</taxon>
        <taxon>Pseudomonadota</taxon>
        <taxon>Betaproteobacteria</taxon>
        <taxon>Burkholderiales</taxon>
        <taxon>Sphaerotilaceae</taxon>
        <taxon>Pseudaquabacterium</taxon>
    </lineage>
</organism>
<evidence type="ECO:0000313" key="2">
    <source>
        <dbReference type="Proteomes" id="UP000301751"/>
    </source>
</evidence>
<dbReference type="OrthoDB" id="9185001at2"/>
<accession>A0A480AVB5</accession>